<protein>
    <submittedName>
        <fullName evidence="1">Uncharacterized protein</fullName>
    </submittedName>
</protein>
<comment type="caution">
    <text evidence="1">The sequence shown here is derived from an EMBL/GenBank/DDBJ whole genome shotgun (WGS) entry which is preliminary data.</text>
</comment>
<gene>
    <name evidence="1" type="ORF">JTE90_020936</name>
</gene>
<keyword evidence="2" id="KW-1185">Reference proteome</keyword>
<dbReference type="AlphaFoldDB" id="A0AAV6VPX3"/>
<organism evidence="1 2">
    <name type="scientific">Oedothorax gibbosus</name>
    <dbReference type="NCBI Taxonomy" id="931172"/>
    <lineage>
        <taxon>Eukaryota</taxon>
        <taxon>Metazoa</taxon>
        <taxon>Ecdysozoa</taxon>
        <taxon>Arthropoda</taxon>
        <taxon>Chelicerata</taxon>
        <taxon>Arachnida</taxon>
        <taxon>Araneae</taxon>
        <taxon>Araneomorphae</taxon>
        <taxon>Entelegynae</taxon>
        <taxon>Araneoidea</taxon>
        <taxon>Linyphiidae</taxon>
        <taxon>Erigoninae</taxon>
        <taxon>Oedothorax</taxon>
    </lineage>
</organism>
<name>A0AAV6VPX3_9ARAC</name>
<evidence type="ECO:0000313" key="1">
    <source>
        <dbReference type="EMBL" id="KAG8198113.1"/>
    </source>
</evidence>
<accession>A0AAV6VPX3</accession>
<reference evidence="1 2" key="1">
    <citation type="journal article" date="2022" name="Nat. Ecol. Evol.">
        <title>A masculinizing supergene underlies an exaggerated male reproductive morph in a spider.</title>
        <authorList>
            <person name="Hendrickx F."/>
            <person name="De Corte Z."/>
            <person name="Sonet G."/>
            <person name="Van Belleghem S.M."/>
            <person name="Kostlbacher S."/>
            <person name="Vangestel C."/>
        </authorList>
    </citation>
    <scope>NUCLEOTIDE SEQUENCE [LARGE SCALE GENOMIC DNA]</scope>
    <source>
        <strain evidence="1">W744_W776</strain>
    </source>
</reference>
<dbReference type="EMBL" id="JAFNEN010000044">
    <property type="protein sequence ID" value="KAG8198113.1"/>
    <property type="molecule type" value="Genomic_DNA"/>
</dbReference>
<evidence type="ECO:0000313" key="2">
    <source>
        <dbReference type="Proteomes" id="UP000827092"/>
    </source>
</evidence>
<sequence length="136" mass="14934">MKGSYDWKEHELGADSDVFCVRPLLPGGDIASGVVERVRAGGWSGGLSAAASVARVCVGGGEGKVRSIPATVFRRFQFYSELPLTLRWVFNVWVVLMEHDDTHAQNPHDIEAPIIMVLLELFKKKFMSNGITVDCA</sequence>
<proteinExistence type="predicted"/>
<dbReference type="Proteomes" id="UP000827092">
    <property type="component" value="Unassembled WGS sequence"/>
</dbReference>